<reference evidence="9 10" key="1">
    <citation type="submission" date="2017-06" db="EMBL/GenBank/DDBJ databases">
        <title>Yangia sp. YSBP01 complete genome sequence.</title>
        <authorList>
            <person name="Woo J.-H."/>
            <person name="Kim H.-S."/>
        </authorList>
    </citation>
    <scope>NUCLEOTIDE SEQUENCE [LARGE SCALE GENOMIC DNA]</scope>
    <source>
        <strain evidence="9 10">YSBP01</strain>
        <plasmid evidence="9 10">unnamed3</plasmid>
    </source>
</reference>
<feature type="transmembrane region" description="Helical" evidence="7">
    <location>
        <begin position="370"/>
        <end position="387"/>
    </location>
</feature>
<dbReference type="EMBL" id="CP022193">
    <property type="protein sequence ID" value="AWI86532.1"/>
    <property type="molecule type" value="Genomic_DNA"/>
</dbReference>
<feature type="transmembrane region" description="Helical" evidence="7">
    <location>
        <begin position="304"/>
        <end position="323"/>
    </location>
</feature>
<dbReference type="OrthoDB" id="9801622at2"/>
<dbReference type="SMART" id="SM00014">
    <property type="entry name" value="acidPPc"/>
    <property type="match status" value="1"/>
</dbReference>
<feature type="transmembrane region" description="Helical" evidence="7">
    <location>
        <begin position="456"/>
        <end position="475"/>
    </location>
</feature>
<dbReference type="InterPro" id="IPR036938">
    <property type="entry name" value="PAP2/HPO_sf"/>
</dbReference>
<dbReference type="Pfam" id="PF09335">
    <property type="entry name" value="VTT_dom"/>
    <property type="match status" value="1"/>
</dbReference>
<evidence type="ECO:0000256" key="3">
    <source>
        <dbReference type="ARBA" id="ARBA00022475"/>
    </source>
</evidence>
<organism evidence="9 10">
    <name type="scientific">Alloyangia pacifica</name>
    <dbReference type="NCBI Taxonomy" id="311180"/>
    <lineage>
        <taxon>Bacteria</taxon>
        <taxon>Pseudomonadati</taxon>
        <taxon>Pseudomonadota</taxon>
        <taxon>Alphaproteobacteria</taxon>
        <taxon>Rhodobacterales</taxon>
        <taxon>Roseobacteraceae</taxon>
        <taxon>Alloyangia</taxon>
    </lineage>
</organism>
<evidence type="ECO:0000313" key="9">
    <source>
        <dbReference type="EMBL" id="AWI86532.1"/>
    </source>
</evidence>
<gene>
    <name evidence="9" type="ORF">CEW88_22425</name>
</gene>
<feature type="transmembrane region" description="Helical" evidence="7">
    <location>
        <begin position="396"/>
        <end position="415"/>
    </location>
</feature>
<dbReference type="SUPFAM" id="SSF48317">
    <property type="entry name" value="Acid phosphatase/Vanadium-dependent haloperoxidase"/>
    <property type="match status" value="1"/>
</dbReference>
<evidence type="ECO:0000256" key="2">
    <source>
        <dbReference type="ARBA" id="ARBA00010792"/>
    </source>
</evidence>
<keyword evidence="3" id="KW-1003">Cell membrane</keyword>
<dbReference type="InterPro" id="IPR032816">
    <property type="entry name" value="VTT_dom"/>
</dbReference>
<evidence type="ECO:0000256" key="5">
    <source>
        <dbReference type="ARBA" id="ARBA00022989"/>
    </source>
</evidence>
<feature type="transmembrane region" description="Helical" evidence="7">
    <location>
        <begin position="243"/>
        <end position="262"/>
    </location>
</feature>
<comment type="similarity">
    <text evidence="2">Belongs to the DedA family.</text>
</comment>
<dbReference type="AlphaFoldDB" id="A0A2U8HL82"/>
<feature type="transmembrane region" description="Helical" evidence="7">
    <location>
        <begin position="109"/>
        <end position="128"/>
    </location>
</feature>
<dbReference type="GO" id="GO:0005886">
    <property type="term" value="C:plasma membrane"/>
    <property type="evidence" value="ECO:0007669"/>
    <property type="project" value="UniProtKB-SubCell"/>
</dbReference>
<dbReference type="Pfam" id="PF01569">
    <property type="entry name" value="PAP2"/>
    <property type="match status" value="1"/>
</dbReference>
<evidence type="ECO:0000256" key="4">
    <source>
        <dbReference type="ARBA" id="ARBA00022692"/>
    </source>
</evidence>
<feature type="transmembrane region" description="Helical" evidence="7">
    <location>
        <begin position="57"/>
        <end position="78"/>
    </location>
</feature>
<dbReference type="InterPro" id="IPR000326">
    <property type="entry name" value="PAP2/HPO"/>
</dbReference>
<dbReference type="PANTHER" id="PTHR30353:SF15">
    <property type="entry name" value="INNER MEMBRANE PROTEIN YABI"/>
    <property type="match status" value="1"/>
</dbReference>
<evidence type="ECO:0000256" key="7">
    <source>
        <dbReference type="SAM" id="Phobius"/>
    </source>
</evidence>
<keyword evidence="5 7" id="KW-1133">Transmembrane helix</keyword>
<dbReference type="KEGG" id="ypac:CEW88_22425"/>
<feature type="transmembrane region" description="Helical" evidence="7">
    <location>
        <begin position="140"/>
        <end position="161"/>
    </location>
</feature>
<keyword evidence="6 7" id="KW-0472">Membrane</keyword>
<dbReference type="PANTHER" id="PTHR30353">
    <property type="entry name" value="INNER MEMBRANE PROTEIN DEDA-RELATED"/>
    <property type="match status" value="1"/>
</dbReference>
<name>A0A2U8HL82_9RHOB</name>
<evidence type="ECO:0000256" key="1">
    <source>
        <dbReference type="ARBA" id="ARBA00004651"/>
    </source>
</evidence>
<evidence type="ECO:0000313" key="10">
    <source>
        <dbReference type="Proteomes" id="UP000244915"/>
    </source>
</evidence>
<feature type="transmembrane region" description="Helical" evidence="7">
    <location>
        <begin position="330"/>
        <end position="350"/>
    </location>
</feature>
<keyword evidence="9" id="KW-0614">Plasmid</keyword>
<feature type="domain" description="Phosphatidic acid phosphatase type 2/haloperoxidase" evidence="8">
    <location>
        <begin position="329"/>
        <end position="438"/>
    </location>
</feature>
<evidence type="ECO:0000256" key="6">
    <source>
        <dbReference type="ARBA" id="ARBA00023136"/>
    </source>
</evidence>
<dbReference type="RefSeq" id="WP_108970630.1">
    <property type="nucleotide sequence ID" value="NZ_CP022193.1"/>
</dbReference>
<dbReference type="Gene3D" id="1.20.144.10">
    <property type="entry name" value="Phosphatidic acid phosphatase type 2/haloperoxidase"/>
    <property type="match status" value="1"/>
</dbReference>
<proteinExistence type="inferred from homology"/>
<dbReference type="CDD" id="cd03392">
    <property type="entry name" value="PAP2_like_2"/>
    <property type="match status" value="1"/>
</dbReference>
<feature type="transmembrane region" description="Helical" evidence="7">
    <location>
        <begin position="173"/>
        <end position="192"/>
    </location>
</feature>
<evidence type="ECO:0000259" key="8">
    <source>
        <dbReference type="SMART" id="SM00014"/>
    </source>
</evidence>
<keyword evidence="4 7" id="KW-0812">Transmembrane</keyword>
<sequence length="664" mass="68953">MSSFASLVLPTLDSLGVWSYWLVALAALLEGWWVTGVVVPGTVIVDAGGALVRLGHLDFFDLVWFVAVGAIIGGEASWHSGRWLGTRVRLPRSGAFHRAEELVRRHGPLALLLGRFLGPVASLAALAAALSGMDRRQFHVWNAVSGVVYALVHVGIGYVAGDIVARLAPYLPRMALPLAVIALLVLITWAVTRQVRRGAPALLAGLHILADRIAAWPVARRLAGRHPRAMSFLRRRLDPSHGGGLLATGIALLLVYLVGVFVDGALDLALVPDAAALDARVSNLAHAYWTPLGLEVAGWVTQAGHVPVATLVAIGGVLGFGLLGHRAAAIGLAVAVVGNAVTVTLLKLAFGRARPEISYFLESSNSFPSGHAAISVALYGSLALLLWRERLIGPTLAIWAGVGMAVTLGLSRVYLVEHFLSDVLNGWVIGAIWMVIGLAASEATRRRPARARRSHPGLASTALGACLLGALWIAVHHHPTPVARPGSGPAVIADVRAAVSSGRLPLEVVTLSGEALPEISIISSGAEAGTIAARLREAGWSEVPPPGLLSGVAALRQDLIGAAQAGATAPLAFHDAHPAEATLRAPSQGGLLRLWTVGQDEEGGAVVAWAFASEPYRDAPPHVAQAEVLALLAPRGAVPDAPAAGGGAERPVLVTIPGRAGAAH</sequence>
<dbReference type="InterPro" id="IPR032818">
    <property type="entry name" value="DedA-like"/>
</dbReference>
<comment type="subcellular location">
    <subcellularLocation>
        <location evidence="1">Cell membrane</location>
        <topology evidence="1">Multi-pass membrane protein</topology>
    </subcellularLocation>
</comment>
<accession>A0A2U8HL82</accession>
<feature type="transmembrane region" description="Helical" evidence="7">
    <location>
        <begin position="20"/>
        <end position="45"/>
    </location>
</feature>
<protein>
    <recommendedName>
        <fullName evidence="8">Phosphatidic acid phosphatase type 2/haloperoxidase domain-containing protein</fullName>
    </recommendedName>
</protein>
<feature type="transmembrane region" description="Helical" evidence="7">
    <location>
        <begin position="427"/>
        <end position="444"/>
    </location>
</feature>
<dbReference type="Proteomes" id="UP000244915">
    <property type="component" value="Plasmid unnamed3"/>
</dbReference>
<geneLocation type="plasmid" evidence="9 10">
    <name>unnamed3</name>
</geneLocation>